<dbReference type="OrthoDB" id="384253at2"/>
<dbReference type="InterPro" id="IPR029052">
    <property type="entry name" value="Metallo-depent_PP-like"/>
</dbReference>
<proteinExistence type="predicted"/>
<comment type="caution">
    <text evidence="2">The sequence shown here is derived from an EMBL/GenBank/DDBJ whole genome shotgun (WGS) entry which is preliminary data.</text>
</comment>
<dbReference type="InterPro" id="IPR004843">
    <property type="entry name" value="Calcineurin-like_PHP"/>
</dbReference>
<organism evidence="2 3">
    <name type="scientific">Levilactobacillus hammesii DSM 16381</name>
    <dbReference type="NCBI Taxonomy" id="1423753"/>
    <lineage>
        <taxon>Bacteria</taxon>
        <taxon>Bacillati</taxon>
        <taxon>Bacillota</taxon>
        <taxon>Bacilli</taxon>
        <taxon>Lactobacillales</taxon>
        <taxon>Lactobacillaceae</taxon>
        <taxon>Levilactobacillus</taxon>
    </lineage>
</organism>
<sequence>MCPVICVSDIHGQLFVFPKIKELRRRYPSAHVVFGGDYQDSIHHHTGLAVADTIRKMKIAEPDKIHVIKGNHDQLLWQSLTGKNTDWFEAGGDDIIEELSLTFTQSPADLWEAIELVKRKYAFLITWIGLLPMSVRIGHLIVVHAGIDLTLADPVKETSEHDKLWMREPYWYSAFYPNYAHNPLDAAIISGHTPTSLITGIYDGQPSQETLRNRTVSPRGILTVQYKNEYARFFIDGGNHSGPVNHIGNIGVFDADTGRLIEAIEDSE</sequence>
<protein>
    <submittedName>
        <fullName evidence="2">Serine threonine protein phosphatase</fullName>
    </submittedName>
</protein>
<evidence type="ECO:0000313" key="2">
    <source>
        <dbReference type="EMBL" id="KRL97622.1"/>
    </source>
</evidence>
<dbReference type="Gene3D" id="3.60.21.10">
    <property type="match status" value="1"/>
</dbReference>
<name>A0A0R1UWX3_9LACO</name>
<dbReference type="PATRIC" id="fig|1423753.3.peg.1776"/>
<accession>A0A0R1UWX3</accession>
<reference evidence="2 3" key="1">
    <citation type="journal article" date="2015" name="Genome Announc.">
        <title>Expanding the biotechnology potential of lactobacilli through comparative genomics of 213 strains and associated genera.</title>
        <authorList>
            <person name="Sun Z."/>
            <person name="Harris H.M."/>
            <person name="McCann A."/>
            <person name="Guo C."/>
            <person name="Argimon S."/>
            <person name="Zhang W."/>
            <person name="Yang X."/>
            <person name="Jeffery I.B."/>
            <person name="Cooney J.C."/>
            <person name="Kagawa T.F."/>
            <person name="Liu W."/>
            <person name="Song Y."/>
            <person name="Salvetti E."/>
            <person name="Wrobel A."/>
            <person name="Rasinkangas P."/>
            <person name="Parkhill J."/>
            <person name="Rea M.C."/>
            <person name="O'Sullivan O."/>
            <person name="Ritari J."/>
            <person name="Douillard F.P."/>
            <person name="Paul Ross R."/>
            <person name="Yang R."/>
            <person name="Briner A.E."/>
            <person name="Felis G.E."/>
            <person name="de Vos W.M."/>
            <person name="Barrangou R."/>
            <person name="Klaenhammer T.R."/>
            <person name="Caufield P.W."/>
            <person name="Cui Y."/>
            <person name="Zhang H."/>
            <person name="O'Toole P.W."/>
        </authorList>
    </citation>
    <scope>NUCLEOTIDE SEQUENCE [LARGE SCALE GENOMIC DNA]</scope>
    <source>
        <strain evidence="2 3">DSM 16381</strain>
    </source>
</reference>
<evidence type="ECO:0000313" key="3">
    <source>
        <dbReference type="Proteomes" id="UP000051580"/>
    </source>
</evidence>
<feature type="domain" description="Calcineurin-like phosphoesterase" evidence="1">
    <location>
        <begin position="3"/>
        <end position="196"/>
    </location>
</feature>
<dbReference type="RefSeq" id="WP_057731847.1">
    <property type="nucleotide sequence ID" value="NZ_AZFS01000016.1"/>
</dbReference>
<dbReference type="Proteomes" id="UP000051580">
    <property type="component" value="Unassembled WGS sequence"/>
</dbReference>
<dbReference type="AlphaFoldDB" id="A0A0R1UWX3"/>
<dbReference type="SUPFAM" id="SSF56300">
    <property type="entry name" value="Metallo-dependent phosphatases"/>
    <property type="match status" value="1"/>
</dbReference>
<dbReference type="STRING" id="1423753.FD28_GL001708"/>
<dbReference type="Pfam" id="PF00149">
    <property type="entry name" value="Metallophos"/>
    <property type="match status" value="1"/>
</dbReference>
<evidence type="ECO:0000259" key="1">
    <source>
        <dbReference type="Pfam" id="PF00149"/>
    </source>
</evidence>
<gene>
    <name evidence="2" type="ORF">FD28_GL001708</name>
</gene>
<dbReference type="EMBL" id="AZFS01000016">
    <property type="protein sequence ID" value="KRL97622.1"/>
    <property type="molecule type" value="Genomic_DNA"/>
</dbReference>
<dbReference type="GO" id="GO:0016787">
    <property type="term" value="F:hydrolase activity"/>
    <property type="evidence" value="ECO:0007669"/>
    <property type="project" value="InterPro"/>
</dbReference>
<keyword evidence="3" id="KW-1185">Reference proteome</keyword>